<name>A0ABM5MD93_GEOTH</name>
<reference evidence="1 2" key="1">
    <citation type="submission" date="2011-11" db="EMBL/GenBank/DDBJ databases">
        <title>Complete genome sequence of thermophilic Geobacillus thermoleovorans CCB_US3_UF5.</title>
        <authorList>
            <person name="Muhd Sakaff M.K.L."/>
            <person name="Abdul Rahman A.Y."/>
            <person name="Saito J.A."/>
            <person name="Hou S."/>
            <person name="Alam M."/>
        </authorList>
    </citation>
    <scope>NUCLEOTIDE SEQUENCE [LARGE SCALE GENOMIC DNA]</scope>
    <source>
        <strain evidence="1 2">CCB_US3_UF5</strain>
    </source>
</reference>
<dbReference type="Proteomes" id="UP000005636">
    <property type="component" value="Chromosome"/>
</dbReference>
<sequence length="72" mass="8684">MTYTPNYLSPSWDEYMNLLCWEARLAQEIELHSRRRNWNEVAVLKREKQKVAIRRKCLKAALQHRKTSPITI</sequence>
<keyword evidence="2" id="KW-1185">Reference proteome</keyword>
<dbReference type="EMBL" id="CP003125">
    <property type="protein sequence ID" value="AEV17608.1"/>
    <property type="molecule type" value="Genomic_DNA"/>
</dbReference>
<organism evidence="1 2">
    <name type="scientific">Geobacillus thermoleovorans CCB_US3_UF5</name>
    <dbReference type="NCBI Taxonomy" id="1111068"/>
    <lineage>
        <taxon>Bacteria</taxon>
        <taxon>Bacillati</taxon>
        <taxon>Bacillota</taxon>
        <taxon>Bacilli</taxon>
        <taxon>Bacillales</taxon>
        <taxon>Anoxybacillaceae</taxon>
        <taxon>Geobacillus</taxon>
        <taxon>Geobacillus thermoleovorans group</taxon>
    </lineage>
</organism>
<evidence type="ECO:0000313" key="1">
    <source>
        <dbReference type="EMBL" id="AEV17608.1"/>
    </source>
</evidence>
<gene>
    <name evidence="1" type="ORF">GTCCBUS3UF5_2820</name>
</gene>
<accession>A0ABM5MD93</accession>
<proteinExistence type="predicted"/>
<evidence type="ECO:0000313" key="2">
    <source>
        <dbReference type="Proteomes" id="UP000005636"/>
    </source>
</evidence>
<protein>
    <submittedName>
        <fullName evidence="1">Uncharacterized protein</fullName>
    </submittedName>
</protein>